<keyword evidence="3" id="KW-1185">Reference proteome</keyword>
<feature type="region of interest" description="Disordered" evidence="1">
    <location>
        <begin position="1"/>
        <end position="43"/>
    </location>
</feature>
<evidence type="ECO:0000313" key="2">
    <source>
        <dbReference type="EMBL" id="KAJ1177209.1"/>
    </source>
</evidence>
<name>A0AAV7TLX4_PLEWA</name>
<dbReference type="Proteomes" id="UP001066276">
    <property type="component" value="Chromosome 3_2"/>
</dbReference>
<dbReference type="AlphaFoldDB" id="A0AAV7TLX4"/>
<dbReference type="EMBL" id="JANPWB010000006">
    <property type="protein sequence ID" value="KAJ1177209.1"/>
    <property type="molecule type" value="Genomic_DNA"/>
</dbReference>
<reference evidence="2" key="1">
    <citation type="journal article" date="2022" name="bioRxiv">
        <title>Sequencing and chromosome-scale assembly of the giantPleurodeles waltlgenome.</title>
        <authorList>
            <person name="Brown T."/>
            <person name="Elewa A."/>
            <person name="Iarovenko S."/>
            <person name="Subramanian E."/>
            <person name="Araus A.J."/>
            <person name="Petzold A."/>
            <person name="Susuki M."/>
            <person name="Suzuki K.-i.T."/>
            <person name="Hayashi T."/>
            <person name="Toyoda A."/>
            <person name="Oliveira C."/>
            <person name="Osipova E."/>
            <person name="Leigh N.D."/>
            <person name="Simon A."/>
            <person name="Yun M.H."/>
        </authorList>
    </citation>
    <scope>NUCLEOTIDE SEQUENCE</scope>
    <source>
        <strain evidence="2">20211129_DDA</strain>
        <tissue evidence="2">Liver</tissue>
    </source>
</reference>
<evidence type="ECO:0000256" key="1">
    <source>
        <dbReference type="SAM" id="MobiDB-lite"/>
    </source>
</evidence>
<comment type="caution">
    <text evidence="2">The sequence shown here is derived from an EMBL/GenBank/DDBJ whole genome shotgun (WGS) entry which is preliminary data.</text>
</comment>
<gene>
    <name evidence="2" type="ORF">NDU88_002470</name>
</gene>
<evidence type="ECO:0000313" key="3">
    <source>
        <dbReference type="Proteomes" id="UP001066276"/>
    </source>
</evidence>
<proteinExistence type="predicted"/>
<organism evidence="2 3">
    <name type="scientific">Pleurodeles waltl</name>
    <name type="common">Iberian ribbed newt</name>
    <dbReference type="NCBI Taxonomy" id="8319"/>
    <lineage>
        <taxon>Eukaryota</taxon>
        <taxon>Metazoa</taxon>
        <taxon>Chordata</taxon>
        <taxon>Craniata</taxon>
        <taxon>Vertebrata</taxon>
        <taxon>Euteleostomi</taxon>
        <taxon>Amphibia</taxon>
        <taxon>Batrachia</taxon>
        <taxon>Caudata</taxon>
        <taxon>Salamandroidea</taxon>
        <taxon>Salamandridae</taxon>
        <taxon>Pleurodelinae</taxon>
        <taxon>Pleurodeles</taxon>
    </lineage>
</organism>
<protein>
    <submittedName>
        <fullName evidence="2">Uncharacterized protein</fullName>
    </submittedName>
</protein>
<sequence>MAEQRQSKKEGNLKELFAKTPAKKQEQTPGAAPEGKGPGCGEQPKVSLLAVLEKQSTFGGVAGFKANLSNCSILNLTVSETEVEAFRPALSGPPDLHYPSRYNPA</sequence>
<feature type="compositionally biased region" description="Basic and acidic residues" evidence="1">
    <location>
        <begin position="1"/>
        <end position="17"/>
    </location>
</feature>
<accession>A0AAV7TLX4</accession>